<accession>G0N861</accession>
<gene>
    <name evidence="4" type="ORF">CAEBREN_00008</name>
    <name evidence="5" type="ORF">CAEBREN_24205</name>
</gene>
<keyword evidence="1" id="KW-0206">Cytoskeleton</keyword>
<dbReference type="InterPro" id="IPR000535">
    <property type="entry name" value="MSP_dom"/>
</dbReference>
<dbReference type="eggNOG" id="KOG0439">
    <property type="taxonomic scope" value="Eukaryota"/>
</dbReference>
<name>G0N861_CAEBE</name>
<dbReference type="AlphaFoldDB" id="G0N861"/>
<keyword evidence="1" id="KW-0963">Cytoplasm</keyword>
<dbReference type="HOGENOM" id="CLU_092913_2_1_1"/>
<dbReference type="InterPro" id="IPR013783">
    <property type="entry name" value="Ig-like_fold"/>
</dbReference>
<evidence type="ECO:0000313" key="6">
    <source>
        <dbReference type="Proteomes" id="UP000008068"/>
    </source>
</evidence>
<evidence type="ECO:0000256" key="1">
    <source>
        <dbReference type="RuleBase" id="RU003425"/>
    </source>
</evidence>
<proteinExistence type="predicted"/>
<feature type="domain" description="MSP" evidence="3">
    <location>
        <begin position="31"/>
        <end position="156"/>
    </location>
</feature>
<protein>
    <recommendedName>
        <fullName evidence="1">Major sperm protein</fullName>
    </recommendedName>
</protein>
<dbReference type="PANTHER" id="PTHR21513">
    <property type="entry name" value="MAJOR SPERM PROTEIN"/>
    <property type="match status" value="1"/>
</dbReference>
<dbReference type="PANTHER" id="PTHR21513:SF2">
    <property type="entry name" value="MAJOR SPERM PROTEIN"/>
    <property type="match status" value="1"/>
</dbReference>
<comment type="function">
    <text evidence="1">Central component in molecular interactions underlying sperm crawling. Forms an extensive filament system that extends from sperm villipoda, along the leading edge of the pseudopod.</text>
</comment>
<dbReference type="STRING" id="135651.G0N861"/>
<dbReference type="Pfam" id="PF00635">
    <property type="entry name" value="Motile_Sperm"/>
    <property type="match status" value="1"/>
</dbReference>
<dbReference type="OrthoDB" id="5915816at2759"/>
<dbReference type="OMA" id="AIYHIKC"/>
<dbReference type="SUPFAM" id="SSF49354">
    <property type="entry name" value="PapD-like"/>
    <property type="match status" value="1"/>
</dbReference>
<dbReference type="Gene3D" id="2.60.40.10">
    <property type="entry name" value="Immunoglobulins"/>
    <property type="match status" value="1"/>
</dbReference>
<sequence length="157" mass="17822">MADKKSQNQVSTSQCPTNNPFHDAGATSLLNKTGEPPFKLSLNLNKVEFKCTDDKKPIPVHLKVFNPTNETVCYKVRCTSAEIFRVQPPLGFVKAQETITIIIWYQNQDNKKEALSNKLHYFAIYHTHSDGRTARELWANSKVEGVRRLPATFIMAN</sequence>
<feature type="region of interest" description="Disordered" evidence="2">
    <location>
        <begin position="1"/>
        <end position="28"/>
    </location>
</feature>
<evidence type="ECO:0000313" key="4">
    <source>
        <dbReference type="EMBL" id="EGT51885.1"/>
    </source>
</evidence>
<feature type="compositionally biased region" description="Polar residues" evidence="2">
    <location>
        <begin position="7"/>
        <end position="20"/>
    </location>
</feature>
<evidence type="ECO:0000313" key="5">
    <source>
        <dbReference type="EMBL" id="EGT55072.1"/>
    </source>
</evidence>
<reference evidence="5" key="2">
    <citation type="submission" date="2011-07" db="EMBL/GenBank/DDBJ databases">
        <authorList>
            <consortium name="WormBase Consortium"/>
        </authorList>
    </citation>
    <scope>NUCLEOTIDE SEQUENCE [LARGE SCALE GENOMIC DNA]</scope>
    <source>
        <strain evidence="5">PB2801</strain>
    </source>
</reference>
<evidence type="ECO:0000256" key="2">
    <source>
        <dbReference type="SAM" id="MobiDB-lite"/>
    </source>
</evidence>
<dbReference type="EMBL" id="GL380279">
    <property type="protein sequence ID" value="EGT51885.1"/>
    <property type="molecule type" value="Genomic_DNA"/>
</dbReference>
<reference evidence="6" key="3">
    <citation type="submission" date="2011-07" db="EMBL/GenBank/DDBJ databases">
        <authorList>
            <consortium name="Caenorhabditis brenneri Sequencing and Analysis Consortium"/>
            <person name="Wilson R.K."/>
        </authorList>
    </citation>
    <scope>NUCLEOTIDE SEQUENCE [LARGE SCALE GENOMIC DNA]</scope>
    <source>
        <strain evidence="6">PB2801</strain>
    </source>
</reference>
<keyword evidence="6" id="KW-1185">Reference proteome</keyword>
<dbReference type="Proteomes" id="UP000008068">
    <property type="component" value="Unassembled WGS sequence"/>
</dbReference>
<dbReference type="InterPro" id="IPR008962">
    <property type="entry name" value="PapD-like_sf"/>
</dbReference>
<evidence type="ECO:0000259" key="3">
    <source>
        <dbReference type="PROSITE" id="PS50202"/>
    </source>
</evidence>
<organism evidence="6">
    <name type="scientific">Caenorhabditis brenneri</name>
    <name type="common">Nematode worm</name>
    <dbReference type="NCBI Taxonomy" id="135651"/>
    <lineage>
        <taxon>Eukaryota</taxon>
        <taxon>Metazoa</taxon>
        <taxon>Ecdysozoa</taxon>
        <taxon>Nematoda</taxon>
        <taxon>Chromadorea</taxon>
        <taxon>Rhabditida</taxon>
        <taxon>Rhabditina</taxon>
        <taxon>Rhabditomorpha</taxon>
        <taxon>Rhabditoidea</taxon>
        <taxon>Rhabditidae</taxon>
        <taxon>Peloderinae</taxon>
        <taxon>Caenorhabditis</taxon>
    </lineage>
</organism>
<reference evidence="5" key="1">
    <citation type="submission" date="2010-07" db="EMBL/GenBank/DDBJ databases">
        <authorList>
            <consortium name="The Caenorhabditis brenneri Sequencing and Analysis Consortium"/>
            <person name="Wilson R.K."/>
        </authorList>
    </citation>
    <scope>NUCLEOTIDE SEQUENCE</scope>
    <source>
        <strain evidence="5">PB2801</strain>
    </source>
</reference>
<dbReference type="PROSITE" id="PS50202">
    <property type="entry name" value="MSP"/>
    <property type="match status" value="1"/>
</dbReference>
<dbReference type="EMBL" id="GL379849">
    <property type="protein sequence ID" value="EGT55072.1"/>
    <property type="molecule type" value="Genomic_DNA"/>
</dbReference>